<proteinExistence type="predicted"/>
<evidence type="ECO:0000256" key="1">
    <source>
        <dbReference type="SAM" id="Coils"/>
    </source>
</evidence>
<evidence type="ECO:0000313" key="2">
    <source>
        <dbReference type="EMBL" id="AIG97436.1"/>
    </source>
</evidence>
<gene>
    <name evidence="2" type="ORF">AFULGI_00006350</name>
</gene>
<dbReference type="RefSeq" id="WP_048095173.1">
    <property type="nucleotide sequence ID" value="NZ_CP006577.1"/>
</dbReference>
<name>A0A075WBV2_ARCFL</name>
<dbReference type="InterPro" id="IPR039709">
    <property type="entry name" value="VapB3-like"/>
</dbReference>
<protein>
    <recommendedName>
        <fullName evidence="4">VapB-type antitoxin</fullName>
    </recommendedName>
</protein>
<organism evidence="2 3">
    <name type="scientific">Archaeoglobus fulgidus DSM 8774</name>
    <dbReference type="NCBI Taxonomy" id="1344584"/>
    <lineage>
        <taxon>Archaea</taxon>
        <taxon>Methanobacteriati</taxon>
        <taxon>Methanobacteriota</taxon>
        <taxon>Archaeoglobi</taxon>
        <taxon>Archaeoglobales</taxon>
        <taxon>Archaeoglobaceae</taxon>
        <taxon>Archaeoglobus</taxon>
    </lineage>
</organism>
<evidence type="ECO:0008006" key="4">
    <source>
        <dbReference type="Google" id="ProtNLM"/>
    </source>
</evidence>
<dbReference type="GeneID" id="24794161"/>
<reference evidence="2 3" key="1">
    <citation type="submission" date="2013-07" db="EMBL/GenBank/DDBJ databases">
        <title>Genome of Archaeoglobus fulgidus.</title>
        <authorList>
            <person name="Fiebig A."/>
            <person name="Birkeland N.-K."/>
        </authorList>
    </citation>
    <scope>NUCLEOTIDE SEQUENCE [LARGE SCALE GENOMIC DNA]</scope>
    <source>
        <strain evidence="2 3">DSM 8774</strain>
    </source>
</reference>
<feature type="coiled-coil region" evidence="1">
    <location>
        <begin position="22"/>
        <end position="49"/>
    </location>
</feature>
<evidence type="ECO:0000313" key="3">
    <source>
        <dbReference type="Proteomes" id="UP000028501"/>
    </source>
</evidence>
<dbReference type="KEGG" id="afg:AFULGI_00006350"/>
<keyword evidence="1" id="KW-0175">Coiled coil</keyword>
<accession>A0A075WBV2</accession>
<dbReference type="HOGENOM" id="CLU_175270_0_0_2"/>
<dbReference type="Proteomes" id="UP000028501">
    <property type="component" value="Chromosome"/>
</dbReference>
<dbReference type="EMBL" id="CP006577">
    <property type="protein sequence ID" value="AIG97436.1"/>
    <property type="molecule type" value="Genomic_DNA"/>
</dbReference>
<sequence length="74" mass="8941">MGEVLSIRIPGDLKKKMREFDVNWKEYLIKAIEEKIRQLEAERVLKEIDEMNRKLEFSDVPSWRLIREDRDAGH</sequence>
<dbReference type="AlphaFoldDB" id="A0A075WBV2"/>
<dbReference type="PANTHER" id="PTHR42244">
    <property type="entry name" value="ANTITOXIN VAPB3-RELATED"/>
    <property type="match status" value="1"/>
</dbReference>
<dbReference type="PANTHER" id="PTHR42244:SF2">
    <property type="entry name" value="ANTITOXIN VAPB3-RELATED"/>
    <property type="match status" value="1"/>
</dbReference>